<organism evidence="1 2">
    <name type="scientific">Peronosclerospora sorghi</name>
    <dbReference type="NCBI Taxonomy" id="230839"/>
    <lineage>
        <taxon>Eukaryota</taxon>
        <taxon>Sar</taxon>
        <taxon>Stramenopiles</taxon>
        <taxon>Oomycota</taxon>
        <taxon>Peronosporomycetes</taxon>
        <taxon>Peronosporales</taxon>
        <taxon>Peronosporaceae</taxon>
        <taxon>Peronosclerospora</taxon>
    </lineage>
</organism>
<keyword evidence="2" id="KW-1185">Reference proteome</keyword>
<evidence type="ECO:0000313" key="1">
    <source>
        <dbReference type="EMBL" id="KAI9912614.1"/>
    </source>
</evidence>
<protein>
    <submittedName>
        <fullName evidence="1">Uncharacterized protein</fullName>
    </submittedName>
</protein>
<gene>
    <name evidence="1" type="ORF">PsorP6_006390</name>
</gene>
<proteinExistence type="predicted"/>
<dbReference type="Proteomes" id="UP001163321">
    <property type="component" value="Chromosome 4"/>
</dbReference>
<dbReference type="EMBL" id="CM047583">
    <property type="protein sequence ID" value="KAI9912614.1"/>
    <property type="molecule type" value="Genomic_DNA"/>
</dbReference>
<reference evidence="1 2" key="1">
    <citation type="journal article" date="2022" name="bioRxiv">
        <title>The genome of the oomycete Peronosclerospora sorghi, a cosmopolitan pathogen of maize and sorghum, is inflated with dispersed pseudogenes.</title>
        <authorList>
            <person name="Fletcher K."/>
            <person name="Martin F."/>
            <person name="Isakeit T."/>
            <person name="Cavanaugh K."/>
            <person name="Magill C."/>
            <person name="Michelmore R."/>
        </authorList>
    </citation>
    <scope>NUCLEOTIDE SEQUENCE [LARGE SCALE GENOMIC DNA]</scope>
    <source>
        <strain evidence="1">P6</strain>
    </source>
</reference>
<evidence type="ECO:0000313" key="2">
    <source>
        <dbReference type="Proteomes" id="UP001163321"/>
    </source>
</evidence>
<accession>A0ACC0W1I5</accession>
<name>A0ACC0W1I5_9STRA</name>
<sequence>MSRATRGLQNAAYGRTAAWPDNNKRPELSTFQGRTLRHLQLWLLYSLWVLGILFFVIMWLLTLYYTMQYIYTTLFLTAKAAAPFPYVLKVFVCLFAMHESYFFLTRSSLHQWPFMRRSMRYMFLHYPYFRLNATVFEERLEMEAEAGKTSEAMLLHAATKAIERTHTSPCVQPHDRSMFAFHPHGVLSNGFAINGAHHMTFERADCRWLVAESFFWFPIVREVLNWMDFSTVAKATFQRVMPTGQNIGLIPGGFEEATLYRRGKHRVYIKKRYGFIKLALQYGYKVHPVYTFGEEYAYHTFPSLLRLRLKLNEFKVPGVVFFGRLHCCYLPRPDVDLITVVGKPLRLPYIENPTRDEVRKYHKVYVKALQLLFDRYKRVYAVDPNAELEVF</sequence>
<comment type="caution">
    <text evidence="1">The sequence shown here is derived from an EMBL/GenBank/DDBJ whole genome shotgun (WGS) entry which is preliminary data.</text>
</comment>